<feature type="domain" description="Helicase ATP-binding" evidence="9">
    <location>
        <begin position="128"/>
        <end position="278"/>
    </location>
</feature>
<feature type="region of interest" description="Disordered" evidence="8">
    <location>
        <begin position="671"/>
        <end position="730"/>
    </location>
</feature>
<dbReference type="InterPro" id="IPR027417">
    <property type="entry name" value="P-loop_NTPase"/>
</dbReference>
<dbReference type="Pfam" id="PF00270">
    <property type="entry name" value="DEAD"/>
    <property type="match status" value="1"/>
</dbReference>
<dbReference type="InterPro" id="IPR011709">
    <property type="entry name" value="DEAD-box_helicase_OB_fold"/>
</dbReference>
<dbReference type="GO" id="GO:0003723">
    <property type="term" value="F:RNA binding"/>
    <property type="evidence" value="ECO:0007669"/>
    <property type="project" value="TreeGrafter"/>
</dbReference>
<dbReference type="SMART" id="SM00382">
    <property type="entry name" value="AAA"/>
    <property type="match status" value="1"/>
</dbReference>
<comment type="catalytic activity">
    <reaction evidence="7">
        <text>ATP + H2O = ADP + phosphate + H(+)</text>
        <dbReference type="Rhea" id="RHEA:13065"/>
        <dbReference type="ChEBI" id="CHEBI:15377"/>
        <dbReference type="ChEBI" id="CHEBI:15378"/>
        <dbReference type="ChEBI" id="CHEBI:30616"/>
        <dbReference type="ChEBI" id="CHEBI:43474"/>
        <dbReference type="ChEBI" id="CHEBI:456216"/>
        <dbReference type="EC" id="3.6.4.13"/>
    </reaction>
</comment>
<name>A0A1C6SRM9_9ACTN</name>
<dbReference type="CDD" id="cd18791">
    <property type="entry name" value="SF2_C_RHA"/>
    <property type="match status" value="1"/>
</dbReference>
<evidence type="ECO:0000259" key="9">
    <source>
        <dbReference type="PROSITE" id="PS51192"/>
    </source>
</evidence>
<dbReference type="SMART" id="SM00847">
    <property type="entry name" value="HA2"/>
    <property type="match status" value="1"/>
</dbReference>
<evidence type="ECO:0000313" key="12">
    <source>
        <dbReference type="Proteomes" id="UP000198959"/>
    </source>
</evidence>
<comment type="similarity">
    <text evidence="1">Belongs to the DEAD box helicase family. DEAH subfamily.</text>
</comment>
<dbReference type="Pfam" id="PF07717">
    <property type="entry name" value="OB_NTP_bind"/>
    <property type="match status" value="1"/>
</dbReference>
<dbReference type="FunFam" id="3.40.50.300:FF:000575">
    <property type="entry name" value="ATP-dependent helicase hrpA"/>
    <property type="match status" value="1"/>
</dbReference>
<dbReference type="Pfam" id="PF11898">
    <property type="entry name" value="DUF3418"/>
    <property type="match status" value="1"/>
</dbReference>
<gene>
    <name evidence="11" type="ORF">GA0074692_3175</name>
</gene>
<dbReference type="Proteomes" id="UP000198959">
    <property type="component" value="Unassembled WGS sequence"/>
</dbReference>
<dbReference type="InterPro" id="IPR003593">
    <property type="entry name" value="AAA+_ATPase"/>
</dbReference>
<dbReference type="InterPro" id="IPR014001">
    <property type="entry name" value="Helicase_ATP-bd"/>
</dbReference>
<accession>A0A1C6SRM9</accession>
<dbReference type="Gene3D" id="3.40.50.300">
    <property type="entry name" value="P-loop containing nucleotide triphosphate hydrolases"/>
    <property type="match status" value="2"/>
</dbReference>
<evidence type="ECO:0000259" key="10">
    <source>
        <dbReference type="PROSITE" id="PS51194"/>
    </source>
</evidence>
<dbReference type="FunFam" id="1.20.120.1080:FF:000005">
    <property type="entry name" value="ATP-dependent helicase HrpA"/>
    <property type="match status" value="1"/>
</dbReference>
<evidence type="ECO:0000313" key="11">
    <source>
        <dbReference type="EMBL" id="SCL31775.1"/>
    </source>
</evidence>
<dbReference type="InterPro" id="IPR048333">
    <property type="entry name" value="HA2_WH"/>
</dbReference>
<keyword evidence="12" id="KW-1185">Reference proteome</keyword>
<evidence type="ECO:0000256" key="3">
    <source>
        <dbReference type="ARBA" id="ARBA00022741"/>
    </source>
</evidence>
<evidence type="ECO:0000256" key="2">
    <source>
        <dbReference type="ARBA" id="ARBA00012552"/>
    </source>
</evidence>
<dbReference type="GO" id="GO:0005524">
    <property type="term" value="F:ATP binding"/>
    <property type="evidence" value="ECO:0007669"/>
    <property type="project" value="UniProtKB-KW"/>
</dbReference>
<dbReference type="InterPro" id="IPR010222">
    <property type="entry name" value="RNA_helicase_HrpA"/>
</dbReference>
<reference evidence="12" key="1">
    <citation type="submission" date="2016-06" db="EMBL/GenBank/DDBJ databases">
        <authorList>
            <person name="Varghese N."/>
            <person name="Submissions Spin"/>
        </authorList>
    </citation>
    <scope>NUCLEOTIDE SEQUENCE [LARGE SCALE GENOMIC DNA]</scope>
    <source>
        <strain evidence="12">DSM 43817</strain>
    </source>
</reference>
<evidence type="ECO:0000256" key="1">
    <source>
        <dbReference type="ARBA" id="ARBA00008792"/>
    </source>
</evidence>
<dbReference type="Pfam" id="PF21010">
    <property type="entry name" value="HA2_C"/>
    <property type="match status" value="1"/>
</dbReference>
<dbReference type="PANTHER" id="PTHR18934:SF99">
    <property type="entry name" value="ATP-DEPENDENT RNA HELICASE DHX37-RELATED"/>
    <property type="match status" value="1"/>
</dbReference>
<dbReference type="InterPro" id="IPR011545">
    <property type="entry name" value="DEAD/DEAH_box_helicase_dom"/>
</dbReference>
<dbReference type="SMART" id="SM00490">
    <property type="entry name" value="HELICc"/>
    <property type="match status" value="1"/>
</dbReference>
<keyword evidence="4" id="KW-0378">Hydrolase</keyword>
<evidence type="ECO:0000256" key="8">
    <source>
        <dbReference type="SAM" id="MobiDB-lite"/>
    </source>
</evidence>
<keyword evidence="5 11" id="KW-0347">Helicase</keyword>
<organism evidence="11 12">
    <name type="scientific">Micromonospora pallida</name>
    <dbReference type="NCBI Taxonomy" id="145854"/>
    <lineage>
        <taxon>Bacteria</taxon>
        <taxon>Bacillati</taxon>
        <taxon>Actinomycetota</taxon>
        <taxon>Actinomycetes</taxon>
        <taxon>Micromonosporales</taxon>
        <taxon>Micromonosporaceae</taxon>
        <taxon>Micromonospora</taxon>
    </lineage>
</organism>
<proteinExistence type="inferred from homology"/>
<keyword evidence="6" id="KW-0067">ATP-binding</keyword>
<dbReference type="SMART" id="SM00487">
    <property type="entry name" value="DEXDc"/>
    <property type="match status" value="1"/>
</dbReference>
<dbReference type="Pfam" id="PF00271">
    <property type="entry name" value="Helicase_C"/>
    <property type="match status" value="1"/>
</dbReference>
<evidence type="ECO:0000256" key="6">
    <source>
        <dbReference type="ARBA" id="ARBA00022840"/>
    </source>
</evidence>
<dbReference type="GO" id="GO:0003724">
    <property type="term" value="F:RNA helicase activity"/>
    <property type="evidence" value="ECO:0007669"/>
    <property type="project" value="UniProtKB-EC"/>
</dbReference>
<dbReference type="FunFam" id="3.40.50.300:FF:000439">
    <property type="entry name" value="ATP-dependent RNA helicase HrpA"/>
    <property type="match status" value="1"/>
</dbReference>
<sequence length="1412" mass="156217">MTVAAREGDGGGTAITRERSGGELPILGDDMQNPSASAAPDTVREPAADLRELHRRVAALMFRDQRRVQRRLDGVRRLRDPVRRDAALVEIAADVAGAEARLATRRAAVPVITYPAGLPVSERKDDIAAAIRDHQVVIVAGETGSGKTTQLPKICLELGRGVHGLIGHTQPRRLAARTVADRIADELGTELGDVVGYKVRFTDQVSDRSLVKLMTDGILLAELQTDRMLRQYDTLIIDEAHERSLNIDFILGYLRQLLPRRPDLKVIITSATIETDRFARHFAAPPADGATEERPAPVVEVSGRTYPVEVRYRPLVEVTEAEDDEGDDEENVRDQIQAIGDAVEELAAEGPGDILVFLSGEREIRDTADALGKLVQKKRSLLGTEILPLYARLSAAEQHRVFAPHTGRRVVLATNVAETSLTVPGIKYVVDPGTARISRYSSRLKVQRLPIEAVSQASANQRKGRCGRTSDGICIRLYDEQDFLSRPEFTDPEILRTNLASVILQMTSIGLGDIAAFPFIDPPDRRNITDGVNLLHELGALDVTQTDPAKRLTPLGRRLAQLPVDPRLARMVVEGERNGCATEVVVIAAALSIQDPRERPVEKQAQADQAHARFTDRESDFVSLLNVWRHLREQQRALSSSAFRRMCKAEYLNYLRVREWQDIVSQLRQVLRTPEPGGPGRGRRGSAEAGADGGRRDGATTAGGGRQDGVTTADGGGRRGGTADLPEEIDTPKVHQSLLAGLLSHVGLKDPQKHEYLGARGAKFALFPGSALFKKPPRWVMAAELVETSRLWGRVAGRVEPEWVEPLAQHLVKRSYSEPHWEKKQAAVLAYEKVTLYGIPLVTGRKVNFGRIDAGLSRELFIRHALVEGDWSTHHQFWRDNQKLRDEVEELEHRARRRDILVDDETIFAFYDERIPADVVSGRHFDAWWKKERRERPDLLTFTRELLVNAGRGGVAEADYPDEWHSGGVTLPLTYRFDPGTTADGVTVDIPLPLLNQVPAESFDWQVPGLREELVVALIRSLPKAVRRNFVPVPDFARAALAAITPGEEPLLDALTRVLRRMTGVTVPRDAWDLAKLPAHLRVTFRVLDEENKPVAEGKDLPALQRQLKTEVRQVVAAAAPDVARAGLREWSIGTLPRTIEQVRAGYRVVAYPALVDEGSTVGVKVFDSEAEQAAAMWAGTRRLLRLTVANPAKFLQGRLSNEAKLALSRNPHGGVQQLIEDATGAAIDRLVADAGGPAWDAEGFAALREKVRADLVDTVVEVMDRVRKVLAAAHAVQQRLTRTTDLSLVAALADIKAQLAGLVHAGFVTETGYARLPDLLRYLAAIERRLDRLAGNPQRDRQQQDRIAVVQKEYQDMLAALPASRRGAEAVRQIRWMIEELRVNVFAQALGTPYPVSEQRIYRAMDDAEGR</sequence>
<dbReference type="InterPro" id="IPR007502">
    <property type="entry name" value="Helicase-assoc_dom"/>
</dbReference>
<keyword evidence="3" id="KW-0547">Nucleotide-binding</keyword>
<dbReference type="PANTHER" id="PTHR18934">
    <property type="entry name" value="ATP-DEPENDENT RNA HELICASE"/>
    <property type="match status" value="1"/>
</dbReference>
<evidence type="ECO:0000256" key="4">
    <source>
        <dbReference type="ARBA" id="ARBA00022801"/>
    </source>
</evidence>
<dbReference type="CDD" id="cd17989">
    <property type="entry name" value="DEXHc_HrpA"/>
    <property type="match status" value="1"/>
</dbReference>
<feature type="domain" description="Helicase C-terminal" evidence="10">
    <location>
        <begin position="338"/>
        <end position="510"/>
    </location>
</feature>
<dbReference type="STRING" id="145854.GA0074692_3175"/>
<dbReference type="PROSITE" id="PS51192">
    <property type="entry name" value="HELICASE_ATP_BIND_1"/>
    <property type="match status" value="1"/>
</dbReference>
<feature type="region of interest" description="Disordered" evidence="8">
    <location>
        <begin position="1"/>
        <end position="41"/>
    </location>
</feature>
<dbReference type="GO" id="GO:0016787">
    <property type="term" value="F:hydrolase activity"/>
    <property type="evidence" value="ECO:0007669"/>
    <property type="project" value="UniProtKB-KW"/>
</dbReference>
<dbReference type="InterPro" id="IPR001650">
    <property type="entry name" value="Helicase_C-like"/>
</dbReference>
<dbReference type="Pfam" id="PF04408">
    <property type="entry name" value="WHD_HA2"/>
    <property type="match status" value="1"/>
</dbReference>
<dbReference type="InterPro" id="IPR024590">
    <property type="entry name" value="HrpA_C"/>
</dbReference>
<dbReference type="EC" id="3.6.4.13" evidence="2"/>
<dbReference type="PROSITE" id="PS51194">
    <property type="entry name" value="HELICASE_CTER"/>
    <property type="match status" value="1"/>
</dbReference>
<dbReference type="SUPFAM" id="SSF52540">
    <property type="entry name" value="P-loop containing nucleoside triphosphate hydrolases"/>
    <property type="match status" value="1"/>
</dbReference>
<evidence type="ECO:0000256" key="5">
    <source>
        <dbReference type="ARBA" id="ARBA00022806"/>
    </source>
</evidence>
<dbReference type="EMBL" id="FMHW01000002">
    <property type="protein sequence ID" value="SCL31775.1"/>
    <property type="molecule type" value="Genomic_DNA"/>
</dbReference>
<dbReference type="Gene3D" id="1.20.120.1080">
    <property type="match status" value="1"/>
</dbReference>
<dbReference type="NCBIfam" id="TIGR01967">
    <property type="entry name" value="DEAH_box_HrpA"/>
    <property type="match status" value="2"/>
</dbReference>
<protein>
    <recommendedName>
        <fullName evidence="2">RNA helicase</fullName>
        <ecNumber evidence="2">3.6.4.13</ecNumber>
    </recommendedName>
</protein>
<evidence type="ECO:0000256" key="7">
    <source>
        <dbReference type="ARBA" id="ARBA00047984"/>
    </source>
</evidence>